<dbReference type="Proteomes" id="UP001156940">
    <property type="component" value="Unassembled WGS sequence"/>
</dbReference>
<comment type="caution">
    <text evidence="3">The sequence shown here is derived from an EMBL/GenBank/DDBJ whole genome shotgun (WGS) entry which is preliminary data.</text>
</comment>
<evidence type="ECO:0000313" key="4">
    <source>
        <dbReference type="Proteomes" id="UP001156940"/>
    </source>
</evidence>
<protein>
    <submittedName>
        <fullName evidence="3">Tox-REase-5 domain-containing protein</fullName>
    </submittedName>
</protein>
<evidence type="ECO:0000313" key="3">
    <source>
        <dbReference type="EMBL" id="MDH5821909.1"/>
    </source>
</evidence>
<sequence length="245" mass="27591">MGGVDEDGNPVDPYGGPTTGEVVDGIRGAMDRATERVRGNADARSEPQARAREVDCSEMADETACNECALKQGYIDKPSTGRYVNQRNIINYDYQLYIANMRSAPLRFGYVVADKADPERNFFSVDTLFDYLNRRGYSRTIQEWHFNACEFDGFWPDDCMVVEAKGNYDHFLDENGEPRYFFVYPGVFEPWGLQMQRQKAALTIAEPEGKLLWCFMQELTMAAGISIAGIDPSICKHEPMPGASL</sequence>
<evidence type="ECO:0000259" key="2">
    <source>
        <dbReference type="Pfam" id="PF15648"/>
    </source>
</evidence>
<name>A0ABT6J516_9GAMM</name>
<keyword evidence="4" id="KW-1185">Reference proteome</keyword>
<proteinExistence type="predicted"/>
<dbReference type="RefSeq" id="WP_280572715.1">
    <property type="nucleotide sequence ID" value="NZ_JARXRM010000012.1"/>
</dbReference>
<reference evidence="3 4" key="1">
    <citation type="submission" date="2023-04" db="EMBL/GenBank/DDBJ databases">
        <title>Luteimonas endophyticus RD2P54.</title>
        <authorList>
            <person name="Sun J.-Q."/>
        </authorList>
    </citation>
    <scope>NUCLEOTIDE SEQUENCE [LARGE SCALE GENOMIC DNA]</scope>
    <source>
        <strain evidence="3 4">RD2P54</strain>
    </source>
</reference>
<gene>
    <name evidence="3" type="ORF">QFW77_02725</name>
</gene>
<dbReference type="InterPro" id="IPR028904">
    <property type="entry name" value="Tox-REase-5_dom"/>
</dbReference>
<feature type="domain" description="Tox-REase-5" evidence="2">
    <location>
        <begin position="137"/>
        <end position="217"/>
    </location>
</feature>
<evidence type="ECO:0000256" key="1">
    <source>
        <dbReference type="SAM" id="MobiDB-lite"/>
    </source>
</evidence>
<accession>A0ABT6J516</accession>
<dbReference type="EMBL" id="JARXRM010000012">
    <property type="protein sequence ID" value="MDH5821909.1"/>
    <property type="molecule type" value="Genomic_DNA"/>
</dbReference>
<feature type="region of interest" description="Disordered" evidence="1">
    <location>
        <begin position="1"/>
        <end position="23"/>
    </location>
</feature>
<organism evidence="3 4">
    <name type="scientific">Luteimonas endophytica</name>
    <dbReference type="NCBI Taxonomy" id="3042023"/>
    <lineage>
        <taxon>Bacteria</taxon>
        <taxon>Pseudomonadati</taxon>
        <taxon>Pseudomonadota</taxon>
        <taxon>Gammaproteobacteria</taxon>
        <taxon>Lysobacterales</taxon>
        <taxon>Lysobacteraceae</taxon>
        <taxon>Luteimonas</taxon>
    </lineage>
</organism>
<dbReference type="Pfam" id="PF15648">
    <property type="entry name" value="Tox-REase-5"/>
    <property type="match status" value="1"/>
</dbReference>